<feature type="domain" description="Survival protein SurE-like phosphatase/nucleotidase" evidence="5">
    <location>
        <begin position="21"/>
        <end position="230"/>
    </location>
</feature>
<dbReference type="PANTHER" id="PTHR30457">
    <property type="entry name" value="5'-NUCLEOTIDASE SURE"/>
    <property type="match status" value="1"/>
</dbReference>
<comment type="caution">
    <text evidence="6">The sequence shown here is derived from an EMBL/GenBank/DDBJ whole genome shotgun (WGS) entry which is preliminary data.</text>
</comment>
<dbReference type="GO" id="GO:0046872">
    <property type="term" value="F:metal ion binding"/>
    <property type="evidence" value="ECO:0007669"/>
    <property type="project" value="UniProtKB-KW"/>
</dbReference>
<feature type="signal peptide" evidence="4">
    <location>
        <begin position="1"/>
        <end position="18"/>
    </location>
</feature>
<dbReference type="SUPFAM" id="SSF64167">
    <property type="entry name" value="SurE-like"/>
    <property type="match status" value="1"/>
</dbReference>
<name>A0A8H7W624_9HELO</name>
<dbReference type="InterPro" id="IPR002828">
    <property type="entry name" value="SurE-like_Pase/nucleotidase"/>
</dbReference>
<dbReference type="InterPro" id="IPR030048">
    <property type="entry name" value="SurE"/>
</dbReference>
<feature type="chain" id="PRO_5034626690" description="Survival protein SurE-like phosphatase/nucleotidase domain-containing protein" evidence="4">
    <location>
        <begin position="19"/>
        <end position="449"/>
    </location>
</feature>
<organism evidence="6 7">
    <name type="scientific">Cadophora malorum</name>
    <dbReference type="NCBI Taxonomy" id="108018"/>
    <lineage>
        <taxon>Eukaryota</taxon>
        <taxon>Fungi</taxon>
        <taxon>Dikarya</taxon>
        <taxon>Ascomycota</taxon>
        <taxon>Pezizomycotina</taxon>
        <taxon>Leotiomycetes</taxon>
        <taxon>Helotiales</taxon>
        <taxon>Ploettnerulaceae</taxon>
        <taxon>Cadophora</taxon>
    </lineage>
</organism>
<evidence type="ECO:0000256" key="1">
    <source>
        <dbReference type="ARBA" id="ARBA00011062"/>
    </source>
</evidence>
<evidence type="ECO:0000256" key="4">
    <source>
        <dbReference type="SAM" id="SignalP"/>
    </source>
</evidence>
<accession>A0A8H7W624</accession>
<dbReference type="Gene3D" id="3.40.1210.10">
    <property type="entry name" value="Survival protein SurE-like phosphatase/nucleotidase"/>
    <property type="match status" value="1"/>
</dbReference>
<evidence type="ECO:0000313" key="7">
    <source>
        <dbReference type="Proteomes" id="UP000664132"/>
    </source>
</evidence>
<keyword evidence="2" id="KW-0479">Metal-binding</keyword>
<dbReference type="OrthoDB" id="4018688at2759"/>
<reference evidence="6" key="1">
    <citation type="submission" date="2021-02" db="EMBL/GenBank/DDBJ databases">
        <title>Genome sequence Cadophora malorum strain M34.</title>
        <authorList>
            <person name="Stefanovic E."/>
            <person name="Vu D."/>
            <person name="Scully C."/>
            <person name="Dijksterhuis J."/>
            <person name="Roader J."/>
            <person name="Houbraken J."/>
        </authorList>
    </citation>
    <scope>NUCLEOTIDE SEQUENCE</scope>
    <source>
        <strain evidence="6">M34</strain>
    </source>
</reference>
<dbReference type="PANTHER" id="PTHR30457:SF0">
    <property type="entry name" value="PHOSPHATASE, PUTATIVE (AFU_ORTHOLOGUE AFUA_4G01070)-RELATED"/>
    <property type="match status" value="1"/>
</dbReference>
<dbReference type="GO" id="GO:0008252">
    <property type="term" value="F:nucleotidase activity"/>
    <property type="evidence" value="ECO:0007669"/>
    <property type="project" value="InterPro"/>
</dbReference>
<keyword evidence="3" id="KW-0378">Hydrolase</keyword>
<gene>
    <name evidence="6" type="ORF">IFR04_008374</name>
</gene>
<sequence>MRISAGTVLAGMLAVSNGLDILISNDDGFGTANIRELYKAMKAFGHNVYIVASVVNQSGKGGTVEYTKEKNLTGDSEFGIVKAGAPSIGPDPADSHIWYFNGTPSACVQVALDYVLPRYTNLTTFDLVLSGPNYGLNLGPFLYTLAGTLGATYTAVERGIPAIGISGAYGVQTPYFWVNETTAAGLKDPATIMAQLSANLAQQLITNVAKAGGGRLLPLGYGINVNIPLITSFKSDNCTDPPFIQSRLTGGAVVDLALFNETTGLFSYEDDINPGVNQCIHGDCSLPGETDILKRDCQSAVSVFTVDYDAPIGGVCSSGPDVRSLLFPLVQYANSSTLVGGLNVTTPANVTTVATPTLTPSPVTGSDAGKVLPSLAGLVGAICVEDYPPDSGVEYTNGSEEDRESDSDSTAETFQGAVESQEAANLMTLRVLESDLKRESCSGRVDMGV</sequence>
<keyword evidence="4" id="KW-0732">Signal</keyword>
<proteinExistence type="inferred from homology"/>
<evidence type="ECO:0000256" key="3">
    <source>
        <dbReference type="ARBA" id="ARBA00022801"/>
    </source>
</evidence>
<protein>
    <recommendedName>
        <fullName evidence="5">Survival protein SurE-like phosphatase/nucleotidase domain-containing protein</fullName>
    </recommendedName>
</protein>
<evidence type="ECO:0000259" key="5">
    <source>
        <dbReference type="Pfam" id="PF01975"/>
    </source>
</evidence>
<dbReference type="Pfam" id="PF01975">
    <property type="entry name" value="SurE"/>
    <property type="match status" value="1"/>
</dbReference>
<dbReference type="Proteomes" id="UP000664132">
    <property type="component" value="Unassembled WGS sequence"/>
</dbReference>
<dbReference type="InterPro" id="IPR036523">
    <property type="entry name" value="SurE-like_sf"/>
</dbReference>
<evidence type="ECO:0000256" key="2">
    <source>
        <dbReference type="ARBA" id="ARBA00022723"/>
    </source>
</evidence>
<comment type="similarity">
    <text evidence="1">Belongs to the SurE nucleotidase family.</text>
</comment>
<dbReference type="EMBL" id="JAFJYH010000127">
    <property type="protein sequence ID" value="KAG4418480.1"/>
    <property type="molecule type" value="Genomic_DNA"/>
</dbReference>
<evidence type="ECO:0000313" key="6">
    <source>
        <dbReference type="EMBL" id="KAG4418480.1"/>
    </source>
</evidence>
<keyword evidence="7" id="KW-1185">Reference proteome</keyword>
<dbReference type="AlphaFoldDB" id="A0A8H7W624"/>
<dbReference type="NCBIfam" id="TIGR00087">
    <property type="entry name" value="surE"/>
    <property type="match status" value="1"/>
</dbReference>